<evidence type="ECO:0000256" key="3">
    <source>
        <dbReference type="ARBA" id="ARBA00005631"/>
    </source>
</evidence>
<dbReference type="HAMAP" id="MF_00219">
    <property type="entry name" value="PyrC_classII"/>
    <property type="match status" value="1"/>
</dbReference>
<dbReference type="GO" id="GO:0006207">
    <property type="term" value="P:'de novo' pyrimidine nucleobase biosynthetic process"/>
    <property type="evidence" value="ECO:0007669"/>
    <property type="project" value="TreeGrafter"/>
</dbReference>
<dbReference type="Gene3D" id="3.20.20.140">
    <property type="entry name" value="Metal-dependent hydrolases"/>
    <property type="match status" value="1"/>
</dbReference>
<keyword evidence="7 9" id="KW-0862">Zinc</keyword>
<feature type="modified residue" description="N6-carboxylysine" evidence="9">
    <location>
        <position position="99"/>
    </location>
</feature>
<feature type="binding site" evidence="9">
    <location>
        <position position="263"/>
    </location>
    <ligand>
        <name>substrate</name>
    </ligand>
</feature>
<feature type="binding site" evidence="9">
    <location>
        <position position="219"/>
    </location>
    <ligand>
        <name>substrate</name>
    </ligand>
</feature>
<comment type="caution">
    <text evidence="12">The sequence shown here is derived from an EMBL/GenBank/DDBJ whole genome shotgun (WGS) entry which is preliminary data.</text>
</comment>
<evidence type="ECO:0000256" key="9">
    <source>
        <dbReference type="HAMAP-Rule" id="MF_00219"/>
    </source>
</evidence>
<reference evidence="12 13" key="1">
    <citation type="journal article" date="2016" name="Nat. Commun.">
        <title>Thousands of microbial genomes shed light on interconnected biogeochemical processes in an aquifer system.</title>
        <authorList>
            <person name="Anantharaman K."/>
            <person name="Brown C.T."/>
            <person name="Hug L.A."/>
            <person name="Sharon I."/>
            <person name="Castelle C.J."/>
            <person name="Probst A.J."/>
            <person name="Thomas B.C."/>
            <person name="Singh A."/>
            <person name="Wilkins M.J."/>
            <person name="Karaoz U."/>
            <person name="Brodie E.L."/>
            <person name="Williams K.H."/>
            <person name="Hubbard S.S."/>
            <person name="Banfield J.F."/>
        </authorList>
    </citation>
    <scope>NUCLEOTIDE SEQUENCE [LARGE SCALE GENOMIC DNA]</scope>
</reference>
<feature type="binding site" evidence="9">
    <location>
        <begin position="16"/>
        <end position="18"/>
    </location>
    <ligand>
        <name>substrate</name>
    </ligand>
</feature>
<dbReference type="PROSITE" id="PS00482">
    <property type="entry name" value="DIHYDROOROTASE_1"/>
    <property type="match status" value="1"/>
</dbReference>
<keyword evidence="8 9" id="KW-0665">Pyrimidine biosynthesis</keyword>
<sequence>MIQRIELNGPDDFHLHLRQGEQMAAVVLDAAKNSARALVMPNLKIPIRTTAEALAYKDAIVTQVPGTGFEPLMSLYLTDETPKEEVRVAKESGAIVAFKLYPQGATTHSSFGVTNLKGRYGVFEAMEKEGLVLCLHGEVTDPKVDIFDREKVFVDRLLAPLAQAFPGLKMVLEHVTTQEGVDFVVGGGANLAGTLTAHHLWINRNDLLVGGIKPHHYCLPVAKREEHRLALVKAATSGNPKFFLGSDSAPHSVGAKECASGCAGIYTGRHLLAYYAMAFEQAGKLEALADFAGKFGAQFYGLPVSDQKRVLVKKPESVPLDLDYGTEKLVPFRAGETLTWTLEA</sequence>
<dbReference type="GO" id="GO:0004151">
    <property type="term" value="F:dihydroorotase activity"/>
    <property type="evidence" value="ECO:0007669"/>
    <property type="project" value="UniProtKB-UniRule"/>
</dbReference>
<evidence type="ECO:0000256" key="8">
    <source>
        <dbReference type="ARBA" id="ARBA00022975"/>
    </source>
</evidence>
<keyword evidence="5 9" id="KW-0479">Metal-binding</keyword>
<keyword evidence="6 9" id="KW-0378">Hydrolase</keyword>
<dbReference type="PANTHER" id="PTHR43137">
    <property type="entry name" value="DIHYDROOROTASE"/>
    <property type="match status" value="1"/>
</dbReference>
<comment type="pathway">
    <text evidence="2 9 10">Pyrimidine metabolism; UMP biosynthesis via de novo pathway; (S)-dihydroorotate from bicarbonate: step 3/3.</text>
</comment>
<feature type="binding site" description="via carbamate group" evidence="9">
    <location>
        <position position="99"/>
    </location>
    <ligand>
        <name>Zn(2+)</name>
        <dbReference type="ChEBI" id="CHEBI:29105"/>
        <label>2</label>
    </ligand>
</feature>
<feature type="binding site" evidence="9">
    <location>
        <position position="16"/>
    </location>
    <ligand>
        <name>Zn(2+)</name>
        <dbReference type="ChEBI" id="CHEBI:29105"/>
        <label>1</label>
    </ligand>
</feature>
<evidence type="ECO:0000313" key="13">
    <source>
        <dbReference type="Proteomes" id="UP000177583"/>
    </source>
</evidence>
<dbReference type="GO" id="GO:0005737">
    <property type="term" value="C:cytoplasm"/>
    <property type="evidence" value="ECO:0007669"/>
    <property type="project" value="TreeGrafter"/>
</dbReference>
<feature type="binding site" evidence="9">
    <location>
        <position position="174"/>
    </location>
    <ligand>
        <name>Zn(2+)</name>
        <dbReference type="ChEBI" id="CHEBI:29105"/>
        <label>2</label>
    </ligand>
</feature>
<feature type="binding site" description="via carbamate group" evidence="9">
    <location>
        <position position="99"/>
    </location>
    <ligand>
        <name>Zn(2+)</name>
        <dbReference type="ChEBI" id="CHEBI:29105"/>
        <label>1</label>
    </ligand>
</feature>
<comment type="subunit">
    <text evidence="9">Homodimer.</text>
</comment>
<feature type="binding site" evidence="9">
    <location>
        <position position="136"/>
    </location>
    <ligand>
        <name>substrate</name>
    </ligand>
</feature>
<dbReference type="EMBL" id="MFNF01000001">
    <property type="protein sequence ID" value="OGH04737.1"/>
    <property type="molecule type" value="Genomic_DNA"/>
</dbReference>
<evidence type="ECO:0000256" key="4">
    <source>
        <dbReference type="ARBA" id="ARBA00012860"/>
    </source>
</evidence>
<proteinExistence type="inferred from homology"/>
<dbReference type="AlphaFoldDB" id="A0A1F6H2W5"/>
<dbReference type="EC" id="3.5.2.3" evidence="4 9"/>
<dbReference type="GO" id="GO:0008270">
    <property type="term" value="F:zinc ion binding"/>
    <property type="evidence" value="ECO:0007669"/>
    <property type="project" value="UniProtKB-UniRule"/>
</dbReference>
<feature type="active site" evidence="9">
    <location>
        <position position="247"/>
    </location>
</feature>
<feature type="binding site" evidence="9">
    <location>
        <position position="42"/>
    </location>
    <ligand>
        <name>substrate</name>
    </ligand>
</feature>
<evidence type="ECO:0000313" key="12">
    <source>
        <dbReference type="EMBL" id="OGH04737.1"/>
    </source>
</evidence>
<protein>
    <recommendedName>
        <fullName evidence="4 9">Dihydroorotase</fullName>
        <shortName evidence="9">DHOase</shortName>
        <ecNumber evidence="4 9">3.5.2.3</ecNumber>
    </recommendedName>
</protein>
<comment type="similarity">
    <text evidence="3 9 10">Belongs to the metallo-dependent hydrolases superfamily. DHOase family. Class II DHOase subfamily.</text>
</comment>
<dbReference type="GO" id="GO:0044205">
    <property type="term" value="P:'de novo' UMP biosynthetic process"/>
    <property type="evidence" value="ECO:0007669"/>
    <property type="project" value="UniProtKB-UniRule"/>
</dbReference>
<accession>A0A1F6H2W5</accession>
<dbReference type="InterPro" id="IPR032466">
    <property type="entry name" value="Metal_Hydrolase"/>
</dbReference>
<dbReference type="Proteomes" id="UP000177583">
    <property type="component" value="Unassembled WGS sequence"/>
</dbReference>
<evidence type="ECO:0000256" key="6">
    <source>
        <dbReference type="ARBA" id="ARBA00022801"/>
    </source>
</evidence>
<dbReference type="PANTHER" id="PTHR43137:SF1">
    <property type="entry name" value="DIHYDROOROTASE"/>
    <property type="match status" value="1"/>
</dbReference>
<evidence type="ECO:0000256" key="5">
    <source>
        <dbReference type="ARBA" id="ARBA00022723"/>
    </source>
</evidence>
<dbReference type="PIRSF" id="PIRSF001237">
    <property type="entry name" value="DHOdimr"/>
    <property type="match status" value="1"/>
</dbReference>
<dbReference type="InterPro" id="IPR006680">
    <property type="entry name" value="Amidohydro-rel"/>
</dbReference>
<evidence type="ECO:0000259" key="11">
    <source>
        <dbReference type="Pfam" id="PF01979"/>
    </source>
</evidence>
<comment type="function">
    <text evidence="1 9">Catalyzes the reversible cyclization of carbamoyl aspartate to dihydroorotate.</text>
</comment>
<dbReference type="InterPro" id="IPR002195">
    <property type="entry name" value="Dihydroorotase_CS"/>
</dbReference>
<gene>
    <name evidence="9" type="primary">pyrC</name>
    <name evidence="12" type="ORF">A2557_07050</name>
</gene>
<comment type="catalytic activity">
    <reaction evidence="9 10">
        <text>(S)-dihydroorotate + H2O = N-carbamoyl-L-aspartate + H(+)</text>
        <dbReference type="Rhea" id="RHEA:24296"/>
        <dbReference type="ChEBI" id="CHEBI:15377"/>
        <dbReference type="ChEBI" id="CHEBI:15378"/>
        <dbReference type="ChEBI" id="CHEBI:30864"/>
        <dbReference type="ChEBI" id="CHEBI:32814"/>
        <dbReference type="EC" id="3.5.2.3"/>
    </reaction>
</comment>
<organism evidence="12 13">
    <name type="scientific">Candidatus Lambdaproteobacteria bacterium RIFOXYD2_FULL_56_26</name>
    <dbReference type="NCBI Taxonomy" id="1817773"/>
    <lineage>
        <taxon>Bacteria</taxon>
        <taxon>Pseudomonadati</taxon>
        <taxon>Pseudomonadota</taxon>
        <taxon>Candidatus Lambdaproteobacteria</taxon>
    </lineage>
</organism>
<dbReference type="PROSITE" id="PS00483">
    <property type="entry name" value="DIHYDROOROTASE_2"/>
    <property type="match status" value="1"/>
</dbReference>
<evidence type="ECO:0000256" key="7">
    <source>
        <dbReference type="ARBA" id="ARBA00022833"/>
    </source>
</evidence>
<evidence type="ECO:0000256" key="2">
    <source>
        <dbReference type="ARBA" id="ARBA00004880"/>
    </source>
</evidence>
<feature type="binding site" evidence="9">
    <location>
        <position position="14"/>
    </location>
    <ligand>
        <name>Zn(2+)</name>
        <dbReference type="ChEBI" id="CHEBI:29105"/>
        <label>1</label>
    </ligand>
</feature>
<feature type="binding site" evidence="9">
    <location>
        <position position="251"/>
    </location>
    <ligand>
        <name>substrate</name>
    </ligand>
</feature>
<dbReference type="NCBIfam" id="TIGR00856">
    <property type="entry name" value="pyrC_dimer"/>
    <property type="match status" value="1"/>
</dbReference>
<feature type="binding site" evidence="9">
    <location>
        <position position="136"/>
    </location>
    <ligand>
        <name>Zn(2+)</name>
        <dbReference type="ChEBI" id="CHEBI:29105"/>
        <label>2</label>
    </ligand>
</feature>
<feature type="domain" description="Amidohydrolase-related" evidence="11">
    <location>
        <begin position="12"/>
        <end position="302"/>
    </location>
</feature>
<dbReference type="SUPFAM" id="SSF51556">
    <property type="entry name" value="Metallo-dependent hydrolases"/>
    <property type="match status" value="1"/>
</dbReference>
<dbReference type="Pfam" id="PF01979">
    <property type="entry name" value="Amidohydro_1"/>
    <property type="match status" value="1"/>
</dbReference>
<evidence type="ECO:0000256" key="1">
    <source>
        <dbReference type="ARBA" id="ARBA00002368"/>
    </source>
</evidence>
<evidence type="ECO:0000256" key="10">
    <source>
        <dbReference type="RuleBase" id="RU003440"/>
    </source>
</evidence>
<dbReference type="UniPathway" id="UPA00070">
    <property type="reaction ID" value="UER00117"/>
</dbReference>
<feature type="binding site" evidence="9">
    <location>
        <position position="247"/>
    </location>
    <ligand>
        <name>Zn(2+)</name>
        <dbReference type="ChEBI" id="CHEBI:29105"/>
        <label>1</label>
    </ligand>
</feature>
<dbReference type="InterPro" id="IPR004721">
    <property type="entry name" value="DHOdimr"/>
</dbReference>
<dbReference type="CDD" id="cd01294">
    <property type="entry name" value="DHOase"/>
    <property type="match status" value="1"/>
</dbReference>
<name>A0A1F6H2W5_9PROT</name>
<comment type="cofactor">
    <cofactor evidence="9 10">
        <name>Zn(2+)</name>
        <dbReference type="ChEBI" id="CHEBI:29105"/>
    </cofactor>
    <text evidence="9 10">Binds 2 Zn(2+) ions per subunit.</text>
</comment>